<evidence type="ECO:0000313" key="10">
    <source>
        <dbReference type="Proteomes" id="UP000593567"/>
    </source>
</evidence>
<dbReference type="CDD" id="cd11283">
    <property type="entry name" value="ADF_GMF-beta_like"/>
    <property type="match status" value="1"/>
</dbReference>
<evidence type="ECO:0000256" key="5">
    <source>
        <dbReference type="ARBA" id="ARBA00023242"/>
    </source>
</evidence>
<dbReference type="GO" id="GO:0071846">
    <property type="term" value="P:actin filament debranching"/>
    <property type="evidence" value="ECO:0007669"/>
    <property type="project" value="InterPro"/>
</dbReference>
<reference evidence="9 10" key="1">
    <citation type="submission" date="2019-09" db="EMBL/GenBank/DDBJ databases">
        <authorList>
            <person name="Raiko M."/>
            <person name="Komissarov A."/>
            <person name="Rhodes A."/>
            <person name="Kliver S."/>
            <person name="Lim-Fong G."/>
            <person name="Kwan J."/>
            <person name="O'Brien S.J."/>
            <person name="Lopez J.V."/>
        </authorList>
    </citation>
    <scope>NUCLEOTIDE SEQUENCE [LARGE SCALE GENOMIC DNA]</scope>
    <source>
        <strain evidence="9">Kwan_BN1</strain>
    </source>
</reference>
<keyword evidence="10" id="KW-1185">Reference proteome</keyword>
<dbReference type="GO" id="GO:0030864">
    <property type="term" value="C:cortical actin cytoskeleton"/>
    <property type="evidence" value="ECO:0007669"/>
    <property type="project" value="TreeGrafter"/>
</dbReference>
<evidence type="ECO:0000256" key="2">
    <source>
        <dbReference type="ARBA" id="ARBA00004496"/>
    </source>
</evidence>
<organism evidence="9 10">
    <name type="scientific">Bugula neritina</name>
    <name type="common">Brown bryozoan</name>
    <name type="synonym">Sertularia neritina</name>
    <dbReference type="NCBI Taxonomy" id="10212"/>
    <lineage>
        <taxon>Eukaryota</taxon>
        <taxon>Metazoa</taxon>
        <taxon>Spiralia</taxon>
        <taxon>Lophotrochozoa</taxon>
        <taxon>Bryozoa</taxon>
        <taxon>Gymnolaemata</taxon>
        <taxon>Cheilostomatida</taxon>
        <taxon>Flustrina</taxon>
        <taxon>Buguloidea</taxon>
        <taxon>Bugulidae</taxon>
        <taxon>Bugula</taxon>
    </lineage>
</organism>
<evidence type="ECO:0000256" key="6">
    <source>
        <dbReference type="PIRNR" id="PIRNR001788"/>
    </source>
</evidence>
<dbReference type="GO" id="GO:0003779">
    <property type="term" value="F:actin binding"/>
    <property type="evidence" value="ECO:0007669"/>
    <property type="project" value="InterPro"/>
</dbReference>
<name>A0A7J7KH77_BUGNE</name>
<dbReference type="GO" id="GO:0005634">
    <property type="term" value="C:nucleus"/>
    <property type="evidence" value="ECO:0007669"/>
    <property type="project" value="UniProtKB-SubCell"/>
</dbReference>
<dbReference type="Proteomes" id="UP000593567">
    <property type="component" value="Unassembled WGS sequence"/>
</dbReference>
<comment type="similarity">
    <text evidence="3 6">Belongs to the actin-binding proteins ADF family. GMF subfamily.</text>
</comment>
<dbReference type="GO" id="GO:0071933">
    <property type="term" value="F:Arp2/3 complex binding"/>
    <property type="evidence" value="ECO:0007669"/>
    <property type="project" value="InterPro"/>
</dbReference>
<feature type="domain" description="ADF-H" evidence="7">
    <location>
        <begin position="2"/>
        <end position="135"/>
    </location>
</feature>
<dbReference type="OrthoDB" id="3919494at2759"/>
<dbReference type="SUPFAM" id="SSF55753">
    <property type="entry name" value="Actin depolymerizing proteins"/>
    <property type="match status" value="1"/>
</dbReference>
<evidence type="ECO:0000256" key="4">
    <source>
        <dbReference type="ARBA" id="ARBA00022490"/>
    </source>
</evidence>
<dbReference type="AlphaFoldDB" id="A0A7J7KH77"/>
<comment type="caution">
    <text evidence="9">The sequence shown here is derived from an EMBL/GenBank/DDBJ whole genome shotgun (WGS) entry which is preliminary data.</text>
</comment>
<evidence type="ECO:0000256" key="3">
    <source>
        <dbReference type="ARBA" id="ARBA00010055"/>
    </source>
</evidence>
<evidence type="ECO:0000259" key="7">
    <source>
        <dbReference type="PROSITE" id="PS51263"/>
    </source>
</evidence>
<dbReference type="FunFam" id="3.40.20.10:FF:000026">
    <property type="entry name" value="Glia maturation factor"/>
    <property type="match status" value="1"/>
</dbReference>
<evidence type="ECO:0000256" key="1">
    <source>
        <dbReference type="ARBA" id="ARBA00004123"/>
    </source>
</evidence>
<protein>
    <submittedName>
        <fullName evidence="9">GMFG</fullName>
    </submittedName>
</protein>
<dbReference type="SMART" id="SM00102">
    <property type="entry name" value="ADF"/>
    <property type="match status" value="1"/>
</dbReference>
<dbReference type="Gene3D" id="3.40.20.10">
    <property type="entry name" value="Severin"/>
    <property type="match status" value="1"/>
</dbReference>
<dbReference type="EMBL" id="VXIV02000663">
    <property type="protein sequence ID" value="KAF6036836.1"/>
    <property type="molecule type" value="Genomic_DNA"/>
</dbReference>
<dbReference type="Pfam" id="PF00241">
    <property type="entry name" value="Cofilin_ADF"/>
    <property type="match status" value="1"/>
</dbReference>
<evidence type="ECO:0000313" key="9">
    <source>
        <dbReference type="EMBL" id="KAF6036836.1"/>
    </source>
</evidence>
<dbReference type="EMBL" id="VXIV02003393">
    <property type="protein sequence ID" value="KAF6017435.1"/>
    <property type="molecule type" value="Genomic_DNA"/>
</dbReference>
<accession>A0A7J7KH77</accession>
<dbReference type="InterPro" id="IPR029006">
    <property type="entry name" value="ADF-H/Gelsolin-like_dom_sf"/>
</dbReference>
<comment type="subcellular location">
    <subcellularLocation>
        <location evidence="2">Cytoplasm</location>
    </subcellularLocation>
    <subcellularLocation>
        <location evidence="1">Nucleus</location>
    </subcellularLocation>
</comment>
<dbReference type="InterPro" id="IPR011171">
    <property type="entry name" value="GMF"/>
</dbReference>
<reference evidence="9 10" key="2">
    <citation type="submission" date="2020-06" db="EMBL/GenBank/DDBJ databases">
        <title>Draft genome of Bugula neritina, a colonial animal packing powerful symbionts and potential medicines.</title>
        <authorList>
            <person name="Rayko M."/>
        </authorList>
    </citation>
    <scope>NUCLEOTIDE SEQUENCE [LARGE SCALE GENOMIC DNA]</scope>
    <source>
        <strain evidence="9">Kwan_BN1</strain>
    </source>
</reference>
<dbReference type="PROSITE" id="PS51263">
    <property type="entry name" value="ADF_H"/>
    <property type="match status" value="1"/>
</dbReference>
<keyword evidence="5" id="KW-0539">Nucleus</keyword>
<proteinExistence type="inferred from homology"/>
<keyword evidence="4" id="KW-0963">Cytoplasm</keyword>
<sequence length="138" mass="16100">MEICTVDPELKAKLTKFRFRKSQTNAAIIMKINKDDLTVVLEEELEDCDLDEVKDNLSEHQPRYLVYSFKQTHPDGRISYPLCFVYISPEGCKPEQHMMYAGSKTELVKETGMTKVFELRSLEELTDEWLIASIKKLY</sequence>
<evidence type="ECO:0000313" key="8">
    <source>
        <dbReference type="EMBL" id="KAF6017435.1"/>
    </source>
</evidence>
<dbReference type="InterPro" id="IPR002108">
    <property type="entry name" value="ADF-H"/>
</dbReference>
<dbReference type="PIRSF" id="PIRSF001788">
    <property type="entry name" value="GMF-beta"/>
    <property type="match status" value="1"/>
</dbReference>
<dbReference type="GO" id="GO:0034316">
    <property type="term" value="P:negative regulation of Arp2/3 complex-mediated actin nucleation"/>
    <property type="evidence" value="ECO:0007669"/>
    <property type="project" value="TreeGrafter"/>
</dbReference>
<dbReference type="PANTHER" id="PTHR11249:SF2">
    <property type="entry name" value="GLIA MATURATION FACTOR"/>
    <property type="match status" value="1"/>
</dbReference>
<dbReference type="PANTHER" id="PTHR11249">
    <property type="entry name" value="GLIAL FACTOR NATURATION FACTOR"/>
    <property type="match status" value="1"/>
</dbReference>
<gene>
    <name evidence="9" type="ORF">EB796_004863</name>
    <name evidence="8" type="ORF">EB796_024245</name>
</gene>